<proteinExistence type="predicted"/>
<evidence type="ECO:0000256" key="1">
    <source>
        <dbReference type="SAM" id="MobiDB-lite"/>
    </source>
</evidence>
<feature type="compositionally biased region" description="Polar residues" evidence="1">
    <location>
        <begin position="16"/>
        <end position="25"/>
    </location>
</feature>
<organism evidence="2 3">
    <name type="scientific">Lepraria neglecta</name>
    <dbReference type="NCBI Taxonomy" id="209136"/>
    <lineage>
        <taxon>Eukaryota</taxon>
        <taxon>Fungi</taxon>
        <taxon>Dikarya</taxon>
        <taxon>Ascomycota</taxon>
        <taxon>Pezizomycotina</taxon>
        <taxon>Lecanoromycetes</taxon>
        <taxon>OSLEUM clade</taxon>
        <taxon>Lecanoromycetidae</taxon>
        <taxon>Lecanorales</taxon>
        <taxon>Lecanorineae</taxon>
        <taxon>Stereocaulaceae</taxon>
        <taxon>Lepraria</taxon>
    </lineage>
</organism>
<dbReference type="AlphaFoldDB" id="A0AAE0DG57"/>
<protein>
    <submittedName>
        <fullName evidence="2">Uncharacterized protein</fullName>
    </submittedName>
</protein>
<reference evidence="2" key="1">
    <citation type="submission" date="2022-11" db="EMBL/GenBank/DDBJ databases">
        <title>Chromosomal genome sequence assembly and mating type (MAT) locus characterization of the leprose asexual lichenized fungus Lepraria neglecta (Nyl.) Erichsen.</title>
        <authorList>
            <person name="Allen J.L."/>
            <person name="Pfeffer B."/>
        </authorList>
    </citation>
    <scope>NUCLEOTIDE SEQUENCE</scope>
    <source>
        <strain evidence="2">Allen 5258</strain>
    </source>
</reference>
<sequence length="637" mass="71892">MVPPERSRKKHRSDANQETAACSWESNDSDGTVNYHISHAVHRAYSGVLLPSAEILSSNVHPGPTIRSVRFLMALWSREEEVLHTFTSLQTEMGSAPKVLDEVSGWRTMFPHLTAYHEDGDTQIPTFLFEANLSLMNRLPHGGSTSAQQIGTELLLDFTQGADYTEWRCLTRFYEHGGQEIDLEQYYERSRLLDSDYNALGCYPNAANGDMRLKDIPLKSKWWATKFSEFMGTTQDAETRANKSGNPQIVRDVAEQHRHYLSELSAMQELRAVPRGVKGAQSQRMAVILWKFNQTRRGEAATTSWRRIISLVSPFQVQSPTSKTMQPHATLDTALEEARVQPSMFAAPGYYNPSHPQPSVFMDISGSLLAAPLSEWSSPDTAQSPDYHSFPSTSTTTSFPSSVSNSIYPIHPSQEPSYQSQNSGYPVFGSFDSQSSTYDVAGHSQEAYESQDSIYHSQDSIYRHIGTPLYEYPPRHPDDPNAAIASHDFTGGEIQLDYEAPLIAPRANMISQPQLIQHLEQFDYHDPPEQYRNELGHEQQDLQESYPEHFQHNIDMNLLATQFNAWEDHLRTYPEIERQLDTNAVDNASQVKGRYVVVDDQGQTELEGESRIMGRGQVLGEVHEGEGPLEGRLEYHS</sequence>
<comment type="caution">
    <text evidence="2">The sequence shown here is derived from an EMBL/GenBank/DDBJ whole genome shotgun (WGS) entry which is preliminary data.</text>
</comment>
<accession>A0AAE0DG57</accession>
<keyword evidence="3" id="KW-1185">Reference proteome</keyword>
<dbReference type="Proteomes" id="UP001276659">
    <property type="component" value="Unassembled WGS sequence"/>
</dbReference>
<evidence type="ECO:0000313" key="2">
    <source>
        <dbReference type="EMBL" id="KAK3168416.1"/>
    </source>
</evidence>
<evidence type="ECO:0000313" key="3">
    <source>
        <dbReference type="Proteomes" id="UP001276659"/>
    </source>
</evidence>
<feature type="compositionally biased region" description="Polar residues" evidence="1">
    <location>
        <begin position="375"/>
        <end position="386"/>
    </location>
</feature>
<feature type="region of interest" description="Disordered" evidence="1">
    <location>
        <begin position="375"/>
        <end position="397"/>
    </location>
</feature>
<gene>
    <name evidence="2" type="ORF">OEA41_004863</name>
</gene>
<dbReference type="EMBL" id="JASNWA010000010">
    <property type="protein sequence ID" value="KAK3168416.1"/>
    <property type="molecule type" value="Genomic_DNA"/>
</dbReference>
<name>A0AAE0DG57_9LECA</name>
<feature type="region of interest" description="Disordered" evidence="1">
    <location>
        <begin position="1"/>
        <end position="25"/>
    </location>
</feature>